<accession>A0AAF1BYQ9</accession>
<dbReference type="AlphaFoldDB" id="A0AAF1BYQ9"/>
<dbReference type="RefSeq" id="WP_101678557.1">
    <property type="nucleotide sequence ID" value="NZ_CAMIHY010000003.1"/>
</dbReference>
<dbReference type="InterPro" id="IPR029068">
    <property type="entry name" value="Glyas_Bleomycin-R_OHBP_Dase"/>
</dbReference>
<dbReference type="KEGG" id="cpyr:CYJ47_11685"/>
<sequence>MPVLTMPEGTPSALVLYTTDKQATVDFFSSALGYGLDERAEGAFLTLESIPIATVVEADFNAWSVGFTVGDLADAHEQVTRAGGQVLSDTQCLDPAGVPFSLLTGEHFFAVGEPGTPVWFEYAGPKPEVDFYTEMFGWVIDSQDGAIHVAYKDGGAIAWFWQIDAELRNNWVVYFGVEDLSVTLAGIDPSLIVQQPQESFLGPTAVVRTPAGHTLGLAEVPFQDVEEETIHESDDVFGGDKD</sequence>
<dbReference type="EMBL" id="CP136958">
    <property type="protein sequence ID" value="WOT01895.1"/>
    <property type="molecule type" value="Genomic_DNA"/>
</dbReference>
<dbReference type="SUPFAM" id="SSF54593">
    <property type="entry name" value="Glyoxalase/Bleomycin resistance protein/Dihydroxybiphenyl dioxygenase"/>
    <property type="match status" value="1"/>
</dbReference>
<dbReference type="PANTHER" id="PTHR33993">
    <property type="entry name" value="GLYOXALASE-RELATED"/>
    <property type="match status" value="1"/>
</dbReference>
<evidence type="ECO:0000313" key="3">
    <source>
        <dbReference type="Proteomes" id="UP000234560"/>
    </source>
</evidence>
<dbReference type="Gene3D" id="3.10.180.10">
    <property type="entry name" value="2,3-Dihydroxybiphenyl 1,2-Dioxygenase, domain 1"/>
    <property type="match status" value="2"/>
</dbReference>
<reference evidence="2" key="1">
    <citation type="submission" date="2017-12" db="EMBL/GenBank/DDBJ databases">
        <authorList>
            <person name="Thomas-White K."/>
            <person name="Wolfe A.J."/>
        </authorList>
    </citation>
    <scope>NUCLEOTIDE SEQUENCE</scope>
    <source>
        <strain evidence="2">UMB0763</strain>
    </source>
</reference>
<feature type="domain" description="VOC" evidence="1">
    <location>
        <begin position="10"/>
        <end position="114"/>
    </location>
</feature>
<dbReference type="PROSITE" id="PS51819">
    <property type="entry name" value="VOC"/>
    <property type="match status" value="1"/>
</dbReference>
<dbReference type="Proteomes" id="UP000234560">
    <property type="component" value="Chromosome"/>
</dbReference>
<dbReference type="PANTHER" id="PTHR33993:SF14">
    <property type="entry name" value="GB|AAF24581.1"/>
    <property type="match status" value="1"/>
</dbReference>
<name>A0AAF1BYQ9_9CORY</name>
<dbReference type="InterPro" id="IPR052164">
    <property type="entry name" value="Anthracycline_SecMetBiosynth"/>
</dbReference>
<protein>
    <submittedName>
        <fullName evidence="2">VOC family protein</fullName>
    </submittedName>
</protein>
<gene>
    <name evidence="2" type="ORF">CYJ47_11685</name>
</gene>
<dbReference type="InterPro" id="IPR037523">
    <property type="entry name" value="VOC_core"/>
</dbReference>
<evidence type="ECO:0000259" key="1">
    <source>
        <dbReference type="PROSITE" id="PS51819"/>
    </source>
</evidence>
<organism evidence="2 3">
    <name type="scientific">Corynebacterium pyruviciproducens</name>
    <dbReference type="NCBI Taxonomy" id="598660"/>
    <lineage>
        <taxon>Bacteria</taxon>
        <taxon>Bacillati</taxon>
        <taxon>Actinomycetota</taxon>
        <taxon>Actinomycetes</taxon>
        <taxon>Mycobacteriales</taxon>
        <taxon>Corynebacteriaceae</taxon>
        <taxon>Corynebacterium</taxon>
    </lineage>
</organism>
<proteinExistence type="predicted"/>
<reference evidence="2" key="2">
    <citation type="submission" date="2023-10" db="EMBL/GenBank/DDBJ databases">
        <authorList>
            <person name="Choi B."/>
        </authorList>
    </citation>
    <scope>NUCLEOTIDE SEQUENCE</scope>
    <source>
        <strain evidence="2">UMB0763</strain>
    </source>
</reference>
<evidence type="ECO:0000313" key="2">
    <source>
        <dbReference type="EMBL" id="WOT01895.1"/>
    </source>
</evidence>